<dbReference type="EMBL" id="RCMV01000525">
    <property type="protein sequence ID" value="KAG3215887.1"/>
    <property type="molecule type" value="Genomic_DNA"/>
</dbReference>
<evidence type="ECO:0000256" key="1">
    <source>
        <dbReference type="SAM" id="Coils"/>
    </source>
</evidence>
<dbReference type="PANTHER" id="PTHR35796">
    <property type="entry name" value="HYPOTHETICAL CYTOSOLIC PROTEIN"/>
    <property type="match status" value="1"/>
</dbReference>
<keyword evidence="1" id="KW-0175">Coiled coil</keyword>
<dbReference type="PANTHER" id="PTHR35796:SF3">
    <property type="entry name" value="BHLH DOMAIN-CONTAINING PROTEIN"/>
    <property type="match status" value="1"/>
</dbReference>
<protein>
    <submittedName>
        <fullName evidence="2">Uncharacterized protein</fullName>
    </submittedName>
</protein>
<dbReference type="Proteomes" id="UP000760860">
    <property type="component" value="Unassembled WGS sequence"/>
</dbReference>
<evidence type="ECO:0000313" key="2">
    <source>
        <dbReference type="EMBL" id="KAG3215887.1"/>
    </source>
</evidence>
<sequence length="460" mass="52719">MTLKLEEALAASNELQLLEIPSSITDWTPDLHWEILDDDNEAYGGVDASAITRTNVNTSDRKKREKINPNKARDERRFQLIELKEQVAELEFTPQRLQTLRSKRPSRFEPPSHLSGVPRVWQDMCSRQLNRRVEAEQENMKLKQQYEKEKQLVKSLEKMLYKRKTTWNDTEPQATKQTRRTDIPAGYIERMAAMIFKELAARIKMCYGRLESVFKTTDSVSVELLRHGGILDGGNKLKGTERKFCDKRTMPFNMRATGDAWWENWHNYRGQRIQDIAANEITESFGLEMSDLKTNVTGTAYAQQISQRHIEDTRIVFLWDAYVEPFGCANERVGGVYFLEQNYVLVEPEEWSSERVHGNSQCCATRVSTCYVLTPYFLDPKLKDDAKTMAVINFLVSAMSNVMALSGMVETLLLFHNDEGLCQRVVYSGVGYASSSICVLMQSEDDFAGDTALSPDGMMM</sequence>
<comment type="caution">
    <text evidence="2">The sequence shown here is derived from an EMBL/GenBank/DDBJ whole genome shotgun (WGS) entry which is preliminary data.</text>
</comment>
<reference evidence="2" key="1">
    <citation type="submission" date="2018-05" db="EMBL/GenBank/DDBJ databases">
        <title>Effector identification in a new, highly contiguous assembly of the strawberry crown rot pathogen Phytophthora cactorum.</title>
        <authorList>
            <person name="Armitage A.D."/>
            <person name="Nellist C.F."/>
            <person name="Bates H."/>
            <person name="Vickerstaff R.J."/>
            <person name="Harrison R.J."/>
        </authorList>
    </citation>
    <scope>NUCLEOTIDE SEQUENCE</scope>
    <source>
        <strain evidence="2">P421</strain>
    </source>
</reference>
<gene>
    <name evidence="2" type="ORF">PC129_g13243</name>
</gene>
<dbReference type="VEuPathDB" id="FungiDB:PC110_g15622"/>
<feature type="coiled-coil region" evidence="1">
    <location>
        <begin position="125"/>
        <end position="159"/>
    </location>
</feature>
<accession>A0A8T1HV82</accession>
<dbReference type="AlphaFoldDB" id="A0A8T1HV82"/>
<name>A0A8T1HV82_9STRA</name>
<proteinExistence type="predicted"/>
<evidence type="ECO:0000313" key="3">
    <source>
        <dbReference type="Proteomes" id="UP000760860"/>
    </source>
</evidence>
<organism evidence="2 3">
    <name type="scientific">Phytophthora cactorum</name>
    <dbReference type="NCBI Taxonomy" id="29920"/>
    <lineage>
        <taxon>Eukaryota</taxon>
        <taxon>Sar</taxon>
        <taxon>Stramenopiles</taxon>
        <taxon>Oomycota</taxon>
        <taxon>Peronosporomycetes</taxon>
        <taxon>Peronosporales</taxon>
        <taxon>Peronosporaceae</taxon>
        <taxon>Phytophthora</taxon>
    </lineage>
</organism>